<keyword evidence="6" id="KW-0067">ATP-binding</keyword>
<dbReference type="eggNOG" id="KOG3347">
    <property type="taxonomic scope" value="Eukaryota"/>
</dbReference>
<dbReference type="GO" id="GO:0005524">
    <property type="term" value="F:ATP binding"/>
    <property type="evidence" value="ECO:0007669"/>
    <property type="project" value="UniProtKB-KW"/>
</dbReference>
<dbReference type="Proteomes" id="UP000189701">
    <property type="component" value="Unplaced"/>
</dbReference>
<dbReference type="Gene3D" id="3.40.50.300">
    <property type="entry name" value="P-loop containing nucleotide triphosphate hydrolases"/>
    <property type="match status" value="1"/>
</dbReference>
<evidence type="ECO:0000256" key="1">
    <source>
        <dbReference type="ARBA" id="ARBA00022517"/>
    </source>
</evidence>
<evidence type="ECO:0000256" key="3">
    <source>
        <dbReference type="ARBA" id="ARBA00022679"/>
    </source>
</evidence>
<keyword evidence="3" id="KW-0808">Transferase</keyword>
<keyword evidence="5 9" id="KW-0418">Kinase</keyword>
<keyword evidence="1" id="KW-0690">Ribosome biogenesis</keyword>
<dbReference type="STRING" id="4096.A0A1U7W702"/>
<dbReference type="OrthoDB" id="10251185at2759"/>
<dbReference type="GO" id="GO:0016887">
    <property type="term" value="F:ATP hydrolysis activity"/>
    <property type="evidence" value="ECO:0007669"/>
    <property type="project" value="InterPro"/>
</dbReference>
<dbReference type="GO" id="GO:0004017">
    <property type="term" value="F:AMP kinase activity"/>
    <property type="evidence" value="ECO:0007669"/>
    <property type="project" value="InterPro"/>
</dbReference>
<evidence type="ECO:0000313" key="9">
    <source>
        <dbReference type="RefSeq" id="XP_009775807.1"/>
    </source>
</evidence>
<evidence type="ECO:0000256" key="6">
    <source>
        <dbReference type="ARBA" id="ARBA00022840"/>
    </source>
</evidence>
<reference evidence="9" key="2">
    <citation type="submission" date="2025-08" db="UniProtKB">
        <authorList>
            <consortium name="RefSeq"/>
        </authorList>
    </citation>
    <scope>IDENTIFICATION</scope>
    <source>
        <tissue evidence="9">Leaf</tissue>
    </source>
</reference>
<name>A0A1U7W702_NICSY</name>
<dbReference type="InterPro" id="IPR027417">
    <property type="entry name" value="P-loop_NTPase"/>
</dbReference>
<dbReference type="SUPFAM" id="SSF52540">
    <property type="entry name" value="P-loop containing nucleoside triphosphate hydrolases"/>
    <property type="match status" value="1"/>
</dbReference>
<dbReference type="GO" id="GO:0006364">
    <property type="term" value="P:rRNA processing"/>
    <property type="evidence" value="ECO:0007669"/>
    <property type="project" value="UniProtKB-KW"/>
</dbReference>
<protein>
    <submittedName>
        <fullName evidence="9">Adenylate kinase isoenzyme 6 homolog</fullName>
    </submittedName>
</protein>
<feature type="region of interest" description="Disordered" evidence="7">
    <location>
        <begin position="1"/>
        <end position="26"/>
    </location>
</feature>
<proteinExistence type="predicted"/>
<dbReference type="GO" id="GO:0005634">
    <property type="term" value="C:nucleus"/>
    <property type="evidence" value="ECO:0007669"/>
    <property type="project" value="TreeGrafter"/>
</dbReference>
<dbReference type="GO" id="GO:0005737">
    <property type="term" value="C:cytoplasm"/>
    <property type="evidence" value="ECO:0007669"/>
    <property type="project" value="TreeGrafter"/>
</dbReference>
<organism evidence="8 9">
    <name type="scientific">Nicotiana sylvestris</name>
    <name type="common">Wood tobacco</name>
    <name type="synonym">South American tobacco</name>
    <dbReference type="NCBI Taxonomy" id="4096"/>
    <lineage>
        <taxon>Eukaryota</taxon>
        <taxon>Viridiplantae</taxon>
        <taxon>Streptophyta</taxon>
        <taxon>Embryophyta</taxon>
        <taxon>Tracheophyta</taxon>
        <taxon>Spermatophyta</taxon>
        <taxon>Magnoliopsida</taxon>
        <taxon>eudicotyledons</taxon>
        <taxon>Gunneridae</taxon>
        <taxon>Pentapetalae</taxon>
        <taxon>asterids</taxon>
        <taxon>lamiids</taxon>
        <taxon>Solanales</taxon>
        <taxon>Solanaceae</taxon>
        <taxon>Nicotianoideae</taxon>
        <taxon>Nicotianeae</taxon>
        <taxon>Nicotiana</taxon>
    </lineage>
</organism>
<dbReference type="InterPro" id="IPR020618">
    <property type="entry name" value="Adenyl_kinase_AK6"/>
</dbReference>
<evidence type="ECO:0000256" key="2">
    <source>
        <dbReference type="ARBA" id="ARBA00022552"/>
    </source>
</evidence>
<keyword evidence="4" id="KW-0547">Nucleotide-binding</keyword>
<evidence type="ECO:0000313" key="8">
    <source>
        <dbReference type="Proteomes" id="UP000189701"/>
    </source>
</evidence>
<evidence type="ECO:0000256" key="5">
    <source>
        <dbReference type="ARBA" id="ARBA00022777"/>
    </source>
</evidence>
<dbReference type="AlphaFoldDB" id="A0A1U7W702"/>
<keyword evidence="8" id="KW-1185">Reference proteome</keyword>
<evidence type="ECO:0000256" key="4">
    <source>
        <dbReference type="ARBA" id="ARBA00022741"/>
    </source>
</evidence>
<reference evidence="8" key="1">
    <citation type="journal article" date="2013" name="Genome Biol.">
        <title>Reference genomes and transcriptomes of Nicotiana sylvestris and Nicotiana tomentosiformis.</title>
        <authorList>
            <person name="Sierro N."/>
            <person name="Battey J.N."/>
            <person name="Ouadi S."/>
            <person name="Bovet L."/>
            <person name="Goepfert S."/>
            <person name="Bakaher N."/>
            <person name="Peitsch M.C."/>
            <person name="Ivanov N.V."/>
        </authorList>
    </citation>
    <scope>NUCLEOTIDE SEQUENCE [LARGE SCALE GENOMIC DNA]</scope>
</reference>
<keyword evidence="2" id="KW-0698">rRNA processing</keyword>
<dbReference type="Pfam" id="PF13238">
    <property type="entry name" value="AAA_18"/>
    <property type="match status" value="1"/>
</dbReference>
<evidence type="ECO:0000256" key="7">
    <source>
        <dbReference type="SAM" id="MobiDB-lite"/>
    </source>
</evidence>
<sequence>MAQNSSGRRRPNIMITRTPGTGKTMTSSALAEVTQLRHINVGDLVKEKKLHDGWDDTLDCYVINEDLVSLKH</sequence>
<dbReference type="PANTHER" id="PTHR12595">
    <property type="entry name" value="POS9-ACTIVATING FACTOR FAP7-RELATED"/>
    <property type="match status" value="1"/>
</dbReference>
<dbReference type="PANTHER" id="PTHR12595:SF0">
    <property type="entry name" value="ADENYLATE KINASE ISOENZYME 6"/>
    <property type="match status" value="1"/>
</dbReference>
<gene>
    <name evidence="9" type="primary">LOC104225660</name>
</gene>
<dbReference type="RefSeq" id="XP_009775807.1">
    <property type="nucleotide sequence ID" value="XM_009777505.1"/>
</dbReference>
<accession>A0A1U7W702</accession>